<evidence type="ECO:0000313" key="5">
    <source>
        <dbReference type="EMBL" id="HIZ75912.1"/>
    </source>
</evidence>
<protein>
    <submittedName>
        <fullName evidence="5">LCP family protein</fullName>
    </submittedName>
</protein>
<keyword evidence="3" id="KW-1133">Transmembrane helix</keyword>
<dbReference type="Proteomes" id="UP000824116">
    <property type="component" value="Unassembled WGS sequence"/>
</dbReference>
<dbReference type="NCBIfam" id="TIGR00350">
    <property type="entry name" value="lytR_cpsA_psr"/>
    <property type="match status" value="1"/>
</dbReference>
<gene>
    <name evidence="5" type="ORF">H9723_11835</name>
</gene>
<sequence length="390" mass="44274">MDKKDGTGEDYSLEILPETDFEEMDKDEEDSGSREFRLRRWQKVLLAVFAVIVIAAGSLTGSFFFLRARGEKSLKTEVPETAEQVTPQEREGLFITYNGKEYRYNDDIINFLCLGIDKDIPIEEKRETGSEGLADAVLLVSIDVNAGQISLLAIPRETIVPVRVQDTGGNFVKNENKQITLQYAYGQTAEDSCELMVDAVSNLLFKVPIQRYCSINFQAVPTLNDAIGGVDVEVLEDVWGDHCTLYAGTTEHLDGYEALDYIQWRYEWAPETSMGRLERQKQYMMNYFNQAKTVVKDDPTLPVRVFRELDGNMCTNITVDDLTYLVPELLDISLDTDNIAMIPGEVTEAGEYEEYHVYEDELKDLVISRFYEEVEPETDEDSGTAPRNAE</sequence>
<evidence type="ECO:0000256" key="1">
    <source>
        <dbReference type="ARBA" id="ARBA00006068"/>
    </source>
</evidence>
<keyword evidence="3" id="KW-0812">Transmembrane</keyword>
<reference evidence="5" key="2">
    <citation type="submission" date="2021-04" db="EMBL/GenBank/DDBJ databases">
        <authorList>
            <person name="Gilroy R."/>
        </authorList>
    </citation>
    <scope>NUCLEOTIDE SEQUENCE</scope>
    <source>
        <strain evidence="5">CHK196-3914</strain>
    </source>
</reference>
<keyword evidence="3" id="KW-0472">Membrane</keyword>
<dbReference type="EMBL" id="DXAY01000270">
    <property type="protein sequence ID" value="HIZ75912.1"/>
    <property type="molecule type" value="Genomic_DNA"/>
</dbReference>
<dbReference type="InterPro" id="IPR004474">
    <property type="entry name" value="LytR_CpsA_psr"/>
</dbReference>
<feature type="region of interest" description="Disordered" evidence="2">
    <location>
        <begin position="1"/>
        <end position="29"/>
    </location>
</feature>
<reference evidence="5" key="1">
    <citation type="journal article" date="2021" name="PeerJ">
        <title>Extensive microbial diversity within the chicken gut microbiome revealed by metagenomics and culture.</title>
        <authorList>
            <person name="Gilroy R."/>
            <person name="Ravi A."/>
            <person name="Getino M."/>
            <person name="Pursley I."/>
            <person name="Horton D.L."/>
            <person name="Alikhan N.F."/>
            <person name="Baker D."/>
            <person name="Gharbi K."/>
            <person name="Hall N."/>
            <person name="Watson M."/>
            <person name="Adriaenssens E.M."/>
            <person name="Foster-Nyarko E."/>
            <person name="Jarju S."/>
            <person name="Secka A."/>
            <person name="Antonio M."/>
            <person name="Oren A."/>
            <person name="Chaudhuri R.R."/>
            <person name="La Ragione R."/>
            <person name="Hildebrand F."/>
            <person name="Pallen M.J."/>
        </authorList>
    </citation>
    <scope>NUCLEOTIDE SEQUENCE</scope>
    <source>
        <strain evidence="5">CHK196-3914</strain>
    </source>
</reference>
<feature type="compositionally biased region" description="Acidic residues" evidence="2">
    <location>
        <begin position="17"/>
        <end position="29"/>
    </location>
</feature>
<dbReference type="AlphaFoldDB" id="A0A9D2GBV3"/>
<comment type="caution">
    <text evidence="5">The sequence shown here is derived from an EMBL/GenBank/DDBJ whole genome shotgun (WGS) entry which is preliminary data.</text>
</comment>
<feature type="domain" description="Cell envelope-related transcriptional attenuator" evidence="4">
    <location>
        <begin position="134"/>
        <end position="292"/>
    </location>
</feature>
<dbReference type="InterPro" id="IPR050922">
    <property type="entry name" value="LytR/CpsA/Psr_CW_biosynth"/>
</dbReference>
<proteinExistence type="inferred from homology"/>
<dbReference type="PANTHER" id="PTHR33392:SF6">
    <property type="entry name" value="POLYISOPRENYL-TEICHOIC ACID--PEPTIDOGLYCAN TEICHOIC ACID TRANSFERASE TAGU"/>
    <property type="match status" value="1"/>
</dbReference>
<organism evidence="5 6">
    <name type="scientific">Candidatus Mediterraneibacter stercoravium</name>
    <dbReference type="NCBI Taxonomy" id="2838685"/>
    <lineage>
        <taxon>Bacteria</taxon>
        <taxon>Bacillati</taxon>
        <taxon>Bacillota</taxon>
        <taxon>Clostridia</taxon>
        <taxon>Lachnospirales</taxon>
        <taxon>Lachnospiraceae</taxon>
        <taxon>Mediterraneibacter</taxon>
    </lineage>
</organism>
<comment type="similarity">
    <text evidence="1">Belongs to the LytR/CpsA/Psr (LCP) family.</text>
</comment>
<dbReference type="Gene3D" id="3.40.630.190">
    <property type="entry name" value="LCP protein"/>
    <property type="match status" value="1"/>
</dbReference>
<feature type="transmembrane region" description="Helical" evidence="3">
    <location>
        <begin position="44"/>
        <end position="66"/>
    </location>
</feature>
<evidence type="ECO:0000259" key="4">
    <source>
        <dbReference type="Pfam" id="PF03816"/>
    </source>
</evidence>
<name>A0A9D2GBV3_9FIRM</name>
<evidence type="ECO:0000256" key="2">
    <source>
        <dbReference type="SAM" id="MobiDB-lite"/>
    </source>
</evidence>
<dbReference type="PANTHER" id="PTHR33392">
    <property type="entry name" value="POLYISOPRENYL-TEICHOIC ACID--PEPTIDOGLYCAN TEICHOIC ACID TRANSFERASE TAGU"/>
    <property type="match status" value="1"/>
</dbReference>
<evidence type="ECO:0000313" key="6">
    <source>
        <dbReference type="Proteomes" id="UP000824116"/>
    </source>
</evidence>
<dbReference type="Pfam" id="PF03816">
    <property type="entry name" value="LytR_cpsA_psr"/>
    <property type="match status" value="1"/>
</dbReference>
<evidence type="ECO:0000256" key="3">
    <source>
        <dbReference type="SAM" id="Phobius"/>
    </source>
</evidence>
<accession>A0A9D2GBV3</accession>